<dbReference type="InterPro" id="IPR052210">
    <property type="entry name" value="LysM1-like"/>
</dbReference>
<dbReference type="OMA" id="CTGMWAD"/>
<gene>
    <name evidence="8" type="ORF">FPOA_06474</name>
</gene>
<protein>
    <recommendedName>
        <fullName evidence="7">LysM domain-containing protein</fullName>
    </recommendedName>
</protein>
<comment type="similarity">
    <text evidence="4">Belongs to the secreted LysM effector family.</text>
</comment>
<dbReference type="SUPFAM" id="SSF54106">
    <property type="entry name" value="LysM domain"/>
    <property type="match status" value="5"/>
</dbReference>
<evidence type="ECO:0000313" key="9">
    <source>
        <dbReference type="Proteomes" id="UP000091967"/>
    </source>
</evidence>
<dbReference type="AlphaFoldDB" id="A0A1B8AZU2"/>
<accession>A0A1B8AZU2</accession>
<dbReference type="SMART" id="SM00257">
    <property type="entry name" value="LysM"/>
    <property type="match status" value="6"/>
</dbReference>
<dbReference type="STRING" id="36050.A0A1B8AZU2"/>
<dbReference type="Proteomes" id="UP000091967">
    <property type="component" value="Unassembled WGS sequence"/>
</dbReference>
<feature type="domain" description="LysM" evidence="7">
    <location>
        <begin position="481"/>
        <end position="527"/>
    </location>
</feature>
<feature type="domain" description="LysM" evidence="7">
    <location>
        <begin position="149"/>
        <end position="195"/>
    </location>
</feature>
<dbReference type="EMBL" id="LYXU01000002">
    <property type="protein sequence ID" value="OBS25941.1"/>
    <property type="molecule type" value="Genomic_DNA"/>
</dbReference>
<dbReference type="InterPro" id="IPR018392">
    <property type="entry name" value="LysM"/>
</dbReference>
<dbReference type="CDD" id="cd00118">
    <property type="entry name" value="LysM"/>
    <property type="match status" value="2"/>
</dbReference>
<feature type="region of interest" description="Disordered" evidence="5">
    <location>
        <begin position="205"/>
        <end position="231"/>
    </location>
</feature>
<dbReference type="PANTHER" id="PTHR34997">
    <property type="entry name" value="AM15"/>
    <property type="match status" value="1"/>
</dbReference>
<feature type="domain" description="LysM" evidence="7">
    <location>
        <begin position="557"/>
        <end position="603"/>
    </location>
</feature>
<dbReference type="Gene3D" id="3.10.350.10">
    <property type="entry name" value="LysM domain"/>
    <property type="match status" value="7"/>
</dbReference>
<keyword evidence="3" id="KW-0843">Virulence</keyword>
<feature type="compositionally biased region" description="Low complexity" evidence="5">
    <location>
        <begin position="205"/>
        <end position="221"/>
    </location>
</feature>
<dbReference type="Pfam" id="PF01476">
    <property type="entry name" value="LysM"/>
    <property type="match status" value="2"/>
</dbReference>
<evidence type="ECO:0000259" key="7">
    <source>
        <dbReference type="PROSITE" id="PS51782"/>
    </source>
</evidence>
<dbReference type="GO" id="GO:0008061">
    <property type="term" value="F:chitin binding"/>
    <property type="evidence" value="ECO:0007669"/>
    <property type="project" value="UniProtKB-KW"/>
</dbReference>
<feature type="domain" description="LysM" evidence="7">
    <location>
        <begin position="400"/>
        <end position="446"/>
    </location>
</feature>
<proteinExistence type="inferred from homology"/>
<evidence type="ECO:0000256" key="1">
    <source>
        <dbReference type="ARBA" id="ARBA00022669"/>
    </source>
</evidence>
<keyword evidence="9" id="KW-1185">Reference proteome</keyword>
<feature type="chain" id="PRO_5008603448" description="LysM domain-containing protein" evidence="6">
    <location>
        <begin position="23"/>
        <end position="605"/>
    </location>
</feature>
<evidence type="ECO:0000256" key="2">
    <source>
        <dbReference type="ARBA" id="ARBA00022729"/>
    </source>
</evidence>
<dbReference type="InterPro" id="IPR036779">
    <property type="entry name" value="LysM_dom_sf"/>
</dbReference>
<evidence type="ECO:0000256" key="6">
    <source>
        <dbReference type="SAM" id="SignalP"/>
    </source>
</evidence>
<name>A0A1B8AZU2_FUSPO</name>
<reference evidence="8 9" key="1">
    <citation type="submission" date="2016-06" db="EMBL/GenBank/DDBJ databases">
        <title>Living apart together: crosstalk between the core and supernumerary genomes in a fungal plant pathogen.</title>
        <authorList>
            <person name="Vanheule A."/>
            <person name="Audenaert K."/>
            <person name="Warris S."/>
            <person name="Van De Geest H."/>
            <person name="Schijlen E."/>
            <person name="Hofte M."/>
            <person name="De Saeger S."/>
            <person name="Haesaert G."/>
            <person name="Waalwijk C."/>
            <person name="Van Der Lee T."/>
        </authorList>
    </citation>
    <scope>NUCLEOTIDE SEQUENCE [LARGE SCALE GENOMIC DNA]</scope>
    <source>
        <strain evidence="8 9">2516</strain>
    </source>
</reference>
<feature type="domain" description="LysM" evidence="7">
    <location>
        <begin position="320"/>
        <end position="366"/>
    </location>
</feature>
<keyword evidence="2 6" id="KW-0732">Signal</keyword>
<dbReference type="PROSITE" id="PS51782">
    <property type="entry name" value="LYSM"/>
    <property type="match status" value="6"/>
</dbReference>
<evidence type="ECO:0000256" key="5">
    <source>
        <dbReference type="SAM" id="MobiDB-lite"/>
    </source>
</evidence>
<dbReference type="PANTHER" id="PTHR34997:SF2">
    <property type="entry name" value="LYSM DOMAIN-CONTAINING PROTEIN-RELATED"/>
    <property type="match status" value="1"/>
</dbReference>
<sequence length="605" mass="66412">MVKLNWALSPLILICLAQDATAKSIPRQYKNETTPQKQPVKLTGLSPKLPVHKDTSKYCSYWYDNDGSLACQDILEPFLITLEQLLRWNPGLGPGCSNFLTGWSYCVEAMDEPVITNAPSKTTPGGSSPTKGIQTPTPTQPDMVNNCDAFAFVESGMSCNSLLSKNGITLKQLVAWNPSVKDDCSGLWSNVWVCVSIVGHDPNGSTTLKPTTTTTTKTSPTNGVETPSPTQPDMVNNCNKFAFVQQGQNCDALAKANGITFADIYKWNPSVKSDCTGLWANVWICVSVIGNTPSPTKPSPTNGIETPSPIQEGMVKNCNKFHLVKTTTTCSSIENYYKLPLDKFLEWNPDVGKNCQFLLAQYWVCVMTDDYKPSPSPTSPSNGIKTPSPVQENVHKNCNKFHQVQKTTTCSSINNYYNLPLKDFYSWNPSVGTNCQSLLVGYWVCVSIVGWTPPTPSPTTPSNGIKTPSPIQAGMVTNCNKFAEVKSTTTCASIQNYYKITMEQIAKWNPKVGSSCNALLVGYHVCVGVIGQTPTQPPKQDPTPTPFLPDMIKNCKKFHLVKATTTCESIQNYYKITMAQIAKWNPKVGTKCTGLWKDYWVCVGV</sequence>
<comment type="caution">
    <text evidence="8">The sequence shown here is derived from an EMBL/GenBank/DDBJ whole genome shotgun (WGS) entry which is preliminary data.</text>
</comment>
<feature type="signal peptide" evidence="6">
    <location>
        <begin position="1"/>
        <end position="22"/>
    </location>
</feature>
<feature type="domain" description="LysM" evidence="7">
    <location>
        <begin position="240"/>
        <end position="286"/>
    </location>
</feature>
<feature type="compositionally biased region" description="Polar residues" evidence="5">
    <location>
        <begin position="222"/>
        <end position="231"/>
    </location>
</feature>
<evidence type="ECO:0000313" key="8">
    <source>
        <dbReference type="EMBL" id="OBS25941.1"/>
    </source>
</evidence>
<keyword evidence="1" id="KW-0147">Chitin-binding</keyword>
<evidence type="ECO:0000256" key="4">
    <source>
        <dbReference type="ARBA" id="ARBA00044955"/>
    </source>
</evidence>
<evidence type="ECO:0000256" key="3">
    <source>
        <dbReference type="ARBA" id="ARBA00023026"/>
    </source>
</evidence>
<organism evidence="8 9">
    <name type="scientific">Fusarium poae</name>
    <dbReference type="NCBI Taxonomy" id="36050"/>
    <lineage>
        <taxon>Eukaryota</taxon>
        <taxon>Fungi</taxon>
        <taxon>Dikarya</taxon>
        <taxon>Ascomycota</taxon>
        <taxon>Pezizomycotina</taxon>
        <taxon>Sordariomycetes</taxon>
        <taxon>Hypocreomycetidae</taxon>
        <taxon>Hypocreales</taxon>
        <taxon>Nectriaceae</taxon>
        <taxon>Fusarium</taxon>
    </lineage>
</organism>
<feature type="region of interest" description="Disordered" evidence="5">
    <location>
        <begin position="117"/>
        <end position="140"/>
    </location>
</feature>